<feature type="region of interest" description="Disordered" evidence="1">
    <location>
        <begin position="209"/>
        <end position="236"/>
    </location>
</feature>
<feature type="compositionally biased region" description="Low complexity" evidence="1">
    <location>
        <begin position="279"/>
        <end position="295"/>
    </location>
</feature>
<feature type="region of interest" description="Disordered" evidence="1">
    <location>
        <begin position="76"/>
        <end position="106"/>
    </location>
</feature>
<feature type="region of interest" description="Disordered" evidence="1">
    <location>
        <begin position="331"/>
        <end position="356"/>
    </location>
</feature>
<reference evidence="3" key="2">
    <citation type="journal article" date="2008" name="Nucleic Acids Res.">
        <title>The rice annotation project database (RAP-DB): 2008 update.</title>
        <authorList>
            <consortium name="The rice annotation project (RAP)"/>
        </authorList>
    </citation>
    <scope>GENOME REANNOTATION</scope>
    <source>
        <strain evidence="3">cv. Nipponbare</strain>
    </source>
</reference>
<feature type="region of interest" description="Disordered" evidence="1">
    <location>
        <begin position="547"/>
        <end position="575"/>
    </location>
</feature>
<dbReference type="AlphaFoldDB" id="Q6EPA6"/>
<evidence type="ECO:0000313" key="2">
    <source>
        <dbReference type="EMBL" id="BAD29514.1"/>
    </source>
</evidence>
<feature type="compositionally biased region" description="Low complexity" evidence="1">
    <location>
        <begin position="80"/>
        <end position="90"/>
    </location>
</feature>
<feature type="region of interest" description="Disordered" evidence="1">
    <location>
        <begin position="253"/>
        <end position="302"/>
    </location>
</feature>
<evidence type="ECO:0000256" key="1">
    <source>
        <dbReference type="SAM" id="MobiDB-lite"/>
    </source>
</evidence>
<evidence type="ECO:0000313" key="3">
    <source>
        <dbReference type="Proteomes" id="UP000000763"/>
    </source>
</evidence>
<sequence length="693" mass="74110">MAPPIVGNGRAFPGHQPWPPAAIPVAVPPSPVAGSLFSHIKWDPHPPFSRFSPLPSLPVVPSHLPAALLSLPRRRPPPAACAASPAHRPAVPSPPPASQPPPLPRRHLRFVGKSPERCPRRQPVALVPLYSLQPAPVRRRCADRRRRLLLRHRGIASFPGITSSSPEARRSGLVVGVQYLPVSGRLLYVAGTPIDVAISSVDVAALSSPPAAPRFRRNTAVSPPTPPPASPESSGRPFLLACLPVSRGTTTSGIAAARSPSASPPLRPNPSAVHRRCLRSFSSSTSRRSPGSSSRGAASVNAGPPAALADGWGPPVIAFLPPLPPLARALAPPPPRIPPHPAVPARHNEGGIIPRDSLSLSPRFSLSLSLGFVRNRSRKPRRRHQWRPRSPRPFPPSPAALSPSRRYISVPRALPLRFRHSPSLLPVGIEPAPSHLLSAVAAELRFAAVVAPDLLPTRRHLHRLRRVPVDLGHPSASLADRRSTVALAVPNRAAAFLRFGRRSRRRRRPGVSRRPPFRFPLLSALSGAAPPRRWSPAVTIGARSCRLPSAVPARPPSGAPSRLPSGPGRQPPAPAGVFHVVPVSVQPLLAVPRRPLAGPGRRRPRPLVVPDRRGVRPSVEPFSSVVRVRQASRCSPVLVFVLGSASSSLVPAASRLRPRIAAEAVPSPFVSVVPVCLRRARSSLSFPRLVAWW</sequence>
<dbReference type="EMBL" id="AP005924">
    <property type="protein sequence ID" value="BAD29514.1"/>
    <property type="molecule type" value="Genomic_DNA"/>
</dbReference>
<dbReference type="Proteomes" id="UP000000763">
    <property type="component" value="Chromosome 2"/>
</dbReference>
<protein>
    <submittedName>
        <fullName evidence="2">HGWP repeat containing protein-like</fullName>
    </submittedName>
</protein>
<feature type="region of interest" description="Disordered" evidence="1">
    <location>
        <begin position="376"/>
        <end position="403"/>
    </location>
</feature>
<feature type="compositionally biased region" description="Basic residues" evidence="1">
    <location>
        <begin position="376"/>
        <end position="390"/>
    </location>
</feature>
<accession>Q6EPA6</accession>
<reference evidence="3" key="1">
    <citation type="journal article" date="2005" name="Nature">
        <title>The map-based sequence of the rice genome.</title>
        <authorList>
            <consortium name="International rice genome sequencing project (IRGSP)"/>
            <person name="Matsumoto T."/>
            <person name="Wu J."/>
            <person name="Kanamori H."/>
            <person name="Katayose Y."/>
            <person name="Fujisawa M."/>
            <person name="Namiki N."/>
            <person name="Mizuno H."/>
            <person name="Yamamoto K."/>
            <person name="Antonio B.A."/>
            <person name="Baba T."/>
            <person name="Sakata K."/>
            <person name="Nagamura Y."/>
            <person name="Aoki H."/>
            <person name="Arikawa K."/>
            <person name="Arita K."/>
            <person name="Bito T."/>
            <person name="Chiden Y."/>
            <person name="Fujitsuka N."/>
            <person name="Fukunaka R."/>
            <person name="Hamada M."/>
            <person name="Harada C."/>
            <person name="Hayashi A."/>
            <person name="Hijishita S."/>
            <person name="Honda M."/>
            <person name="Hosokawa S."/>
            <person name="Ichikawa Y."/>
            <person name="Idonuma A."/>
            <person name="Iijima M."/>
            <person name="Ikeda M."/>
            <person name="Ikeno M."/>
            <person name="Ito K."/>
            <person name="Ito S."/>
            <person name="Ito T."/>
            <person name="Ito Y."/>
            <person name="Ito Y."/>
            <person name="Iwabuchi A."/>
            <person name="Kamiya K."/>
            <person name="Karasawa W."/>
            <person name="Kurita K."/>
            <person name="Katagiri S."/>
            <person name="Kikuta A."/>
            <person name="Kobayashi H."/>
            <person name="Kobayashi N."/>
            <person name="Machita K."/>
            <person name="Maehara T."/>
            <person name="Masukawa M."/>
            <person name="Mizubayashi T."/>
            <person name="Mukai Y."/>
            <person name="Nagasaki H."/>
            <person name="Nagata Y."/>
            <person name="Naito S."/>
            <person name="Nakashima M."/>
            <person name="Nakama Y."/>
            <person name="Nakamichi Y."/>
            <person name="Nakamura M."/>
            <person name="Meguro A."/>
            <person name="Negishi M."/>
            <person name="Ohta I."/>
            <person name="Ohta T."/>
            <person name="Okamoto M."/>
            <person name="Ono N."/>
            <person name="Saji S."/>
            <person name="Sakaguchi M."/>
            <person name="Sakai K."/>
            <person name="Shibata M."/>
            <person name="Shimokawa T."/>
            <person name="Song J."/>
            <person name="Takazaki Y."/>
            <person name="Terasawa K."/>
            <person name="Tsugane M."/>
            <person name="Tsuji K."/>
            <person name="Ueda S."/>
            <person name="Waki K."/>
            <person name="Yamagata H."/>
            <person name="Yamamoto M."/>
            <person name="Yamamoto S."/>
            <person name="Yamane H."/>
            <person name="Yoshiki S."/>
            <person name="Yoshihara R."/>
            <person name="Yukawa K."/>
            <person name="Zhong H."/>
            <person name="Yano M."/>
            <person name="Yuan Q."/>
            <person name="Ouyang S."/>
            <person name="Liu J."/>
            <person name="Jones K.M."/>
            <person name="Gansberger K."/>
            <person name="Moffat K."/>
            <person name="Hill J."/>
            <person name="Bera J."/>
            <person name="Fadrosh D."/>
            <person name="Jin S."/>
            <person name="Johri S."/>
            <person name="Kim M."/>
            <person name="Overton L."/>
            <person name="Reardon M."/>
            <person name="Tsitrin T."/>
            <person name="Vuong H."/>
            <person name="Weaver B."/>
            <person name="Ciecko A."/>
            <person name="Tallon L."/>
            <person name="Jackson J."/>
            <person name="Pai G."/>
            <person name="Aken S.V."/>
            <person name="Utterback T."/>
            <person name="Reidmuller S."/>
            <person name="Feldblyum T."/>
            <person name="Hsiao J."/>
            <person name="Zismann V."/>
            <person name="Iobst S."/>
            <person name="de Vazeille A.R."/>
            <person name="Buell C.R."/>
            <person name="Ying K."/>
            <person name="Li Y."/>
            <person name="Lu T."/>
            <person name="Huang Y."/>
            <person name="Zhao Q."/>
            <person name="Feng Q."/>
            <person name="Zhang L."/>
            <person name="Zhu J."/>
            <person name="Weng Q."/>
            <person name="Mu J."/>
            <person name="Lu Y."/>
            <person name="Fan D."/>
            <person name="Liu Y."/>
            <person name="Guan J."/>
            <person name="Zhang Y."/>
            <person name="Yu S."/>
            <person name="Liu X."/>
            <person name="Zhang Y."/>
            <person name="Hong G."/>
            <person name="Han B."/>
            <person name="Choisne N."/>
            <person name="Demange N."/>
            <person name="Orjeda G."/>
            <person name="Samain S."/>
            <person name="Cattolico L."/>
            <person name="Pelletier E."/>
            <person name="Couloux A."/>
            <person name="Segurens B."/>
            <person name="Wincker P."/>
            <person name="D'Hont A."/>
            <person name="Scarpelli C."/>
            <person name="Weissenbach J."/>
            <person name="Salanoubat M."/>
            <person name="Quetier F."/>
            <person name="Yu Y."/>
            <person name="Kim H.R."/>
            <person name="Rambo T."/>
            <person name="Currie J."/>
            <person name="Collura K."/>
            <person name="Luo M."/>
            <person name="Yang T."/>
            <person name="Ammiraju J.S.S."/>
            <person name="Engler F."/>
            <person name="Soderlund C."/>
            <person name="Wing R.A."/>
            <person name="Palmer L.E."/>
            <person name="de la Bastide M."/>
            <person name="Spiegel L."/>
            <person name="Nascimento L."/>
            <person name="Zutavern T."/>
            <person name="O'Shaughnessy A."/>
            <person name="Dike S."/>
            <person name="Dedhia N."/>
            <person name="Preston R."/>
            <person name="Balija V."/>
            <person name="McCombie W.R."/>
            <person name="Chow T."/>
            <person name="Chen H."/>
            <person name="Chung M."/>
            <person name="Chen C."/>
            <person name="Shaw J."/>
            <person name="Wu H."/>
            <person name="Hsiao K."/>
            <person name="Chao Y."/>
            <person name="Chu M."/>
            <person name="Cheng C."/>
            <person name="Hour A."/>
            <person name="Lee P."/>
            <person name="Lin S."/>
            <person name="Lin Y."/>
            <person name="Liou J."/>
            <person name="Liu S."/>
            <person name="Hsing Y."/>
            <person name="Raghuvanshi S."/>
            <person name="Mohanty A."/>
            <person name="Bharti A.K."/>
            <person name="Gaur A."/>
            <person name="Gupta V."/>
            <person name="Kumar D."/>
            <person name="Ravi V."/>
            <person name="Vij S."/>
            <person name="Kapur A."/>
            <person name="Khurana P."/>
            <person name="Khurana P."/>
            <person name="Khurana J.P."/>
            <person name="Tyagi A.K."/>
            <person name="Gaikwad K."/>
            <person name="Singh A."/>
            <person name="Dalal V."/>
            <person name="Srivastava S."/>
            <person name="Dixit A."/>
            <person name="Pal A.K."/>
            <person name="Ghazi I.A."/>
            <person name="Yadav M."/>
            <person name="Pandit A."/>
            <person name="Bhargava A."/>
            <person name="Sureshbabu K."/>
            <person name="Batra K."/>
            <person name="Sharma T.R."/>
            <person name="Mohapatra T."/>
            <person name="Singh N.K."/>
            <person name="Messing J."/>
            <person name="Nelson A.B."/>
            <person name="Fuks G."/>
            <person name="Kavchok S."/>
            <person name="Keizer G."/>
            <person name="Linton E."/>
            <person name="Llaca V."/>
            <person name="Song R."/>
            <person name="Tanyolac B."/>
            <person name="Young S."/>
            <person name="Ho-Il K."/>
            <person name="Hahn J.H."/>
            <person name="Sangsakoo G."/>
            <person name="Vanavichit A."/>
            <person name="de Mattos Luiz.A.T."/>
            <person name="Zimmer P.D."/>
            <person name="Malone G."/>
            <person name="Dellagostin O."/>
            <person name="de Oliveira A.C."/>
            <person name="Bevan M."/>
            <person name="Bancroft I."/>
            <person name="Minx P."/>
            <person name="Cordum H."/>
            <person name="Wilson R."/>
            <person name="Cheng Z."/>
            <person name="Jin W."/>
            <person name="Jiang J."/>
            <person name="Leong S.A."/>
            <person name="Iwama H."/>
            <person name="Gojobori T."/>
            <person name="Itoh T."/>
            <person name="Niimura Y."/>
            <person name="Fujii Y."/>
            <person name="Habara T."/>
            <person name="Sakai H."/>
            <person name="Sato Y."/>
            <person name="Wilson G."/>
            <person name="Kumar K."/>
            <person name="McCouch S."/>
            <person name="Juretic N."/>
            <person name="Hoen D."/>
            <person name="Wright S."/>
            <person name="Bruskiewich R."/>
            <person name="Bureau T."/>
            <person name="Miyao A."/>
            <person name="Hirochika H."/>
            <person name="Nishikawa T."/>
            <person name="Kadowaki K."/>
            <person name="Sugiura M."/>
            <person name="Burr B."/>
            <person name="Sasaki T."/>
        </authorList>
    </citation>
    <scope>NUCLEOTIDE SEQUENCE [LARGE SCALE GENOMIC DNA]</scope>
    <source>
        <strain evidence="3">cv. Nipponbare</strain>
    </source>
</reference>
<feature type="compositionally biased region" description="Pro residues" evidence="1">
    <location>
        <begin position="91"/>
        <end position="103"/>
    </location>
</feature>
<organism evidence="2 3">
    <name type="scientific">Oryza sativa subsp. japonica</name>
    <name type="common">Rice</name>
    <dbReference type="NCBI Taxonomy" id="39947"/>
    <lineage>
        <taxon>Eukaryota</taxon>
        <taxon>Viridiplantae</taxon>
        <taxon>Streptophyta</taxon>
        <taxon>Embryophyta</taxon>
        <taxon>Tracheophyta</taxon>
        <taxon>Spermatophyta</taxon>
        <taxon>Magnoliopsida</taxon>
        <taxon>Liliopsida</taxon>
        <taxon>Poales</taxon>
        <taxon>Poaceae</taxon>
        <taxon>BOP clade</taxon>
        <taxon>Oryzoideae</taxon>
        <taxon>Oryzeae</taxon>
        <taxon>Oryzinae</taxon>
        <taxon>Oryza</taxon>
        <taxon>Oryza sativa</taxon>
    </lineage>
</organism>
<proteinExistence type="predicted"/>
<gene>
    <name evidence="2" type="primary">OSJNBa0011J03.38</name>
</gene>
<name>Q6EPA6_ORYSJ</name>
<feature type="compositionally biased region" description="Pro residues" evidence="1">
    <location>
        <begin position="331"/>
        <end position="342"/>
    </location>
</feature>